<reference evidence="2 3" key="1">
    <citation type="submission" date="2020-07" db="EMBL/GenBank/DDBJ databases">
        <title>Sequencing the genomes of 1000 actinobacteria strains.</title>
        <authorList>
            <person name="Klenk H.-P."/>
        </authorList>
    </citation>
    <scope>NUCLEOTIDE SEQUENCE [LARGE SCALE GENOMIC DNA]</scope>
    <source>
        <strain evidence="2 3">DSM 103164</strain>
    </source>
</reference>
<dbReference type="InterPro" id="IPR041223">
    <property type="entry name" value="ApeA_NTD"/>
</dbReference>
<evidence type="ECO:0000313" key="3">
    <source>
        <dbReference type="Proteomes" id="UP000527616"/>
    </source>
</evidence>
<dbReference type="RefSeq" id="WP_179444714.1">
    <property type="nucleotide sequence ID" value="NZ_JACBZS010000001.1"/>
</dbReference>
<gene>
    <name evidence="2" type="ORF">GGQ54_001368</name>
</gene>
<sequence>MTESFDCQGRWWLPEHQDHKVFGTFRWDPASGGTLELQGELTPIVVRDNLLPDGTVQRYRERPATVRHEYAIIRGQVERKAYTLLDSFQLSLRELDLDDSIQRVHVNRLLEGAWYDDPSELVADRVVIDLRHLTGWVKQSGLSTDHPRHEAVDDDRFSIVTARILPTLTVAHGDTSVRLFQSLSEKGDHVFDLGIAQHWSLSLVRDEPWPVASFIDIASDIQDLISIAVGKTANFDRVSLQHPALPKLSLAGTPLGDWREDITYHAQWFNRTEPCDPVKAHDMYFTLEDLGGMAGIGRWLDIASRYRTELSRVMATRYSASMFLEDRIMNISAALDSFDKVRRRTGDAKVNYVDRVLKCIDLAGEPFTNLIASNEREWAKFVKEARHDIAHHRQRFRLDGTVGENLLAEQLYWLFVICILRSADAPPAVFHRISEHAQVRWLVAQATVGDE</sequence>
<proteinExistence type="predicted"/>
<dbReference type="AlphaFoldDB" id="A0A7Z0D8D2"/>
<comment type="caution">
    <text evidence="2">The sequence shown here is derived from an EMBL/GenBank/DDBJ whole genome shotgun (WGS) entry which is preliminary data.</text>
</comment>
<organism evidence="2 3">
    <name type="scientific">Naumannella cuiyingiana</name>
    <dbReference type="NCBI Taxonomy" id="1347891"/>
    <lineage>
        <taxon>Bacteria</taxon>
        <taxon>Bacillati</taxon>
        <taxon>Actinomycetota</taxon>
        <taxon>Actinomycetes</taxon>
        <taxon>Propionibacteriales</taxon>
        <taxon>Propionibacteriaceae</taxon>
        <taxon>Naumannella</taxon>
    </lineage>
</organism>
<evidence type="ECO:0000313" key="2">
    <source>
        <dbReference type="EMBL" id="NYI70808.1"/>
    </source>
</evidence>
<evidence type="ECO:0000259" key="1">
    <source>
        <dbReference type="Pfam" id="PF18862"/>
    </source>
</evidence>
<keyword evidence="3" id="KW-1185">Reference proteome</keyword>
<dbReference type="Pfam" id="PF18862">
    <property type="entry name" value="ApeA_NTD1"/>
    <property type="match status" value="1"/>
</dbReference>
<accession>A0A7Z0D8D2</accession>
<dbReference type="Proteomes" id="UP000527616">
    <property type="component" value="Unassembled WGS sequence"/>
</dbReference>
<feature type="domain" description="ApeA N-terminal" evidence="1">
    <location>
        <begin position="7"/>
        <end position="292"/>
    </location>
</feature>
<dbReference type="EMBL" id="JACBZS010000001">
    <property type="protein sequence ID" value="NYI70808.1"/>
    <property type="molecule type" value="Genomic_DNA"/>
</dbReference>
<name>A0A7Z0D8D2_9ACTN</name>
<protein>
    <recommendedName>
        <fullName evidence="1">ApeA N-terminal domain-containing protein</fullName>
    </recommendedName>
</protein>